<evidence type="ECO:0000313" key="5">
    <source>
        <dbReference type="Proteomes" id="UP000252985"/>
    </source>
</evidence>
<gene>
    <name evidence="4" type="ORF">DU484_18570</name>
    <name evidence="3" type="ORF">DU500_01425</name>
</gene>
<organism evidence="4 5">
    <name type="scientific">Haloplanus rubicundus</name>
    <dbReference type="NCBI Taxonomy" id="1547898"/>
    <lineage>
        <taxon>Archaea</taxon>
        <taxon>Methanobacteriati</taxon>
        <taxon>Methanobacteriota</taxon>
        <taxon>Stenosarchaea group</taxon>
        <taxon>Halobacteria</taxon>
        <taxon>Halobacteriales</taxon>
        <taxon>Haloferacaceae</taxon>
        <taxon>Haloplanus</taxon>
    </lineage>
</organism>
<dbReference type="Proteomes" id="UP000252985">
    <property type="component" value="Chromosome"/>
</dbReference>
<dbReference type="EMBL" id="CP031150">
    <property type="protein sequence ID" value="AXG05190.1"/>
    <property type="molecule type" value="Genomic_DNA"/>
</dbReference>
<sequence>MSDEESGIETLREQAPPSVSRDIGITVLFLLFAAAFLVLSEQFAGNRISQYDPGATIWPRAALLVIVAAGLLNLVLLYKRAQKRDESVVPSLSSEVMTLSKKQREYLLAIALSVVFFLSQDYVGFFVSAPIFLFAFSYAIGYRDMVKLTVFSLVTGLVVFFLFRNVVNIALPYGTGPFREISIWAANLF</sequence>
<evidence type="ECO:0000313" key="6">
    <source>
        <dbReference type="Proteomes" id="UP000253273"/>
    </source>
</evidence>
<feature type="transmembrane region" description="Helical" evidence="1">
    <location>
        <begin position="106"/>
        <end position="139"/>
    </location>
</feature>
<proteinExistence type="predicted"/>
<feature type="domain" description="DUF1468" evidence="2">
    <location>
        <begin position="27"/>
        <end position="172"/>
    </location>
</feature>
<protein>
    <submittedName>
        <fullName evidence="4">Tripartite tricarboxylate transporter TctB family protein</fullName>
    </submittedName>
</protein>
<dbReference type="Proteomes" id="UP000253273">
    <property type="component" value="Chromosome"/>
</dbReference>
<feature type="transmembrane region" description="Helical" evidence="1">
    <location>
        <begin position="145"/>
        <end position="163"/>
    </location>
</feature>
<dbReference type="InterPro" id="IPR009936">
    <property type="entry name" value="DUF1468"/>
</dbReference>
<dbReference type="KEGG" id="haq:DU484_18570"/>
<accession>A0A345EHM7</accession>
<evidence type="ECO:0000313" key="3">
    <source>
        <dbReference type="EMBL" id="AXG05190.1"/>
    </source>
</evidence>
<reference evidence="4 5" key="1">
    <citation type="submission" date="2018-07" db="EMBL/GenBank/DDBJ databases">
        <title>Genome sequences of Haloplanus sp. CBA1112.</title>
        <authorList>
            <person name="Kim Y.B."/>
            <person name="Roh S.W."/>
        </authorList>
    </citation>
    <scope>NUCLEOTIDE SEQUENCE [LARGE SCALE GENOMIC DNA]</scope>
    <source>
        <strain evidence="4 5">CBA1112</strain>
    </source>
</reference>
<reference evidence="3 6" key="2">
    <citation type="submission" date="2018-07" db="EMBL/GenBank/DDBJ databases">
        <title>Genome sequences of Haloplanus sp. CBA1113.</title>
        <authorList>
            <person name="Kim Y.B."/>
            <person name="Roh S.W."/>
        </authorList>
    </citation>
    <scope>NUCLEOTIDE SEQUENCE [LARGE SCALE GENOMIC DNA]</scope>
    <source>
        <strain evidence="3 6">CBA1113</strain>
    </source>
</reference>
<keyword evidence="6" id="KW-1185">Reference proteome</keyword>
<keyword evidence="1" id="KW-1133">Transmembrane helix</keyword>
<dbReference type="KEGG" id="haj:DU500_01425"/>
<evidence type="ECO:0000256" key="1">
    <source>
        <dbReference type="SAM" id="Phobius"/>
    </source>
</evidence>
<keyword evidence="1" id="KW-0812">Transmembrane</keyword>
<dbReference type="GeneID" id="37289026"/>
<accession>A0A345DZ18</accession>
<dbReference type="RefSeq" id="WP_114584342.1">
    <property type="nucleotide sequence ID" value="NZ_CP031148.1"/>
</dbReference>
<dbReference type="AlphaFoldDB" id="A0A345EHM7"/>
<feature type="transmembrane region" description="Helical" evidence="1">
    <location>
        <begin position="57"/>
        <end position="78"/>
    </location>
</feature>
<dbReference type="EMBL" id="CP031148">
    <property type="protein sequence ID" value="AXG11699.1"/>
    <property type="molecule type" value="Genomic_DNA"/>
</dbReference>
<dbReference type="Pfam" id="PF07331">
    <property type="entry name" value="TctB"/>
    <property type="match status" value="1"/>
</dbReference>
<keyword evidence="1" id="KW-0472">Membrane</keyword>
<name>A0A345EHM7_9EURY</name>
<evidence type="ECO:0000313" key="4">
    <source>
        <dbReference type="EMBL" id="AXG11699.1"/>
    </source>
</evidence>
<feature type="transmembrane region" description="Helical" evidence="1">
    <location>
        <begin position="23"/>
        <end position="45"/>
    </location>
</feature>
<dbReference type="OrthoDB" id="305179at2157"/>
<evidence type="ECO:0000259" key="2">
    <source>
        <dbReference type="Pfam" id="PF07331"/>
    </source>
</evidence>